<evidence type="ECO:0000313" key="4">
    <source>
        <dbReference type="Proteomes" id="UP001165121"/>
    </source>
</evidence>
<name>A0A9W6YAQ3_9STRA</name>
<comment type="caution">
    <text evidence="3">The sequence shown here is derived from an EMBL/GenBank/DDBJ whole genome shotgun (WGS) entry which is preliminary data.</text>
</comment>
<feature type="domain" description="CCHC-type" evidence="2">
    <location>
        <begin position="171"/>
        <end position="187"/>
    </location>
</feature>
<organism evidence="3 4">
    <name type="scientific">Phytophthora fragariaefolia</name>
    <dbReference type="NCBI Taxonomy" id="1490495"/>
    <lineage>
        <taxon>Eukaryota</taxon>
        <taxon>Sar</taxon>
        <taxon>Stramenopiles</taxon>
        <taxon>Oomycota</taxon>
        <taxon>Peronosporomycetes</taxon>
        <taxon>Peronosporales</taxon>
        <taxon>Peronosporaceae</taxon>
        <taxon>Phytophthora</taxon>
    </lineage>
</organism>
<dbReference type="Proteomes" id="UP001165121">
    <property type="component" value="Unassembled WGS sequence"/>
</dbReference>
<reference evidence="3" key="1">
    <citation type="submission" date="2023-04" db="EMBL/GenBank/DDBJ databases">
        <title>Phytophthora fragariaefolia NBRC 109709.</title>
        <authorList>
            <person name="Ichikawa N."/>
            <person name="Sato H."/>
            <person name="Tonouchi N."/>
        </authorList>
    </citation>
    <scope>NUCLEOTIDE SEQUENCE</scope>
    <source>
        <strain evidence="3">NBRC 109709</strain>
    </source>
</reference>
<dbReference type="SMART" id="SM00343">
    <property type="entry name" value="ZnF_C2HC"/>
    <property type="match status" value="1"/>
</dbReference>
<dbReference type="InterPro" id="IPR001878">
    <property type="entry name" value="Znf_CCHC"/>
</dbReference>
<proteinExistence type="predicted"/>
<accession>A0A9W6YAQ3</accession>
<dbReference type="SUPFAM" id="SSF57756">
    <property type="entry name" value="Retrovirus zinc finger-like domains"/>
    <property type="match status" value="1"/>
</dbReference>
<dbReference type="InterPro" id="IPR036875">
    <property type="entry name" value="Znf_CCHC_sf"/>
</dbReference>
<evidence type="ECO:0000256" key="1">
    <source>
        <dbReference type="SAM" id="MobiDB-lite"/>
    </source>
</evidence>
<evidence type="ECO:0000259" key="2">
    <source>
        <dbReference type="SMART" id="SM00343"/>
    </source>
</evidence>
<evidence type="ECO:0000313" key="3">
    <source>
        <dbReference type="EMBL" id="GMF58283.1"/>
    </source>
</evidence>
<dbReference type="AlphaFoldDB" id="A0A9W6YAQ3"/>
<dbReference type="GO" id="GO:0003676">
    <property type="term" value="F:nucleic acid binding"/>
    <property type="evidence" value="ECO:0007669"/>
    <property type="project" value="InterPro"/>
</dbReference>
<keyword evidence="4" id="KW-1185">Reference proteome</keyword>
<protein>
    <submittedName>
        <fullName evidence="3">Unnamed protein product</fullName>
    </submittedName>
</protein>
<dbReference type="OrthoDB" id="1936908at2759"/>
<feature type="region of interest" description="Disordered" evidence="1">
    <location>
        <begin position="142"/>
        <end position="162"/>
    </location>
</feature>
<sequence length="216" mass="23786">MARATPPRGGVREFAVTSLLSSATPDHQRQAIQEFMERELAEAKRRVPTPSHSSRNDAVKMETSTYSGVGQERLPLNRWFREIGIAIASRMIEAPSAKPATLEAAFALALREDYTMASSYARAPTPDARVSTPEPMEIDAIEAESRLRSPSTSRGPRLNNDNRLRDSHQLVCYRCRKVGHRAAVCRAPALVLVSAEVVGDADDTFPVSHPKHARGQ</sequence>
<dbReference type="EMBL" id="BSXT01004588">
    <property type="protein sequence ID" value="GMF58283.1"/>
    <property type="molecule type" value="Genomic_DNA"/>
</dbReference>
<feature type="region of interest" description="Disordered" evidence="1">
    <location>
        <begin position="42"/>
        <end position="66"/>
    </location>
</feature>
<dbReference type="GO" id="GO:0008270">
    <property type="term" value="F:zinc ion binding"/>
    <property type="evidence" value="ECO:0007669"/>
    <property type="project" value="InterPro"/>
</dbReference>
<gene>
    <name evidence="3" type="ORF">Pfra01_002501800</name>
</gene>